<reference evidence="3" key="2">
    <citation type="journal article" date="2021" name="PeerJ">
        <title>Extensive microbial diversity within the chicken gut microbiome revealed by metagenomics and culture.</title>
        <authorList>
            <person name="Gilroy R."/>
            <person name="Ravi A."/>
            <person name="Getino M."/>
            <person name="Pursley I."/>
            <person name="Horton D.L."/>
            <person name="Alikhan N.F."/>
            <person name="Baker D."/>
            <person name="Gharbi K."/>
            <person name="Hall N."/>
            <person name="Watson M."/>
            <person name="Adriaenssens E.M."/>
            <person name="Foster-Nyarko E."/>
            <person name="Jarju S."/>
            <person name="Secka A."/>
            <person name="Antonio M."/>
            <person name="Oren A."/>
            <person name="Chaudhuri R.R."/>
            <person name="La Ragione R."/>
            <person name="Hildebrand F."/>
            <person name="Pallen M.J."/>
        </authorList>
    </citation>
    <scope>NUCLEOTIDE SEQUENCE</scope>
    <source>
        <strain evidence="3">ChiHjej13B12-12457</strain>
    </source>
</reference>
<dbReference type="AlphaFoldDB" id="A0A9D1E2D5"/>
<evidence type="ECO:0000256" key="1">
    <source>
        <dbReference type="SAM" id="SignalP"/>
    </source>
</evidence>
<feature type="domain" description="Thioredoxin" evidence="2">
    <location>
        <begin position="401"/>
        <end position="547"/>
    </location>
</feature>
<dbReference type="SUPFAM" id="SSF52833">
    <property type="entry name" value="Thioredoxin-like"/>
    <property type="match status" value="2"/>
</dbReference>
<gene>
    <name evidence="3" type="ORF">IAC94_08050</name>
</gene>
<dbReference type="PROSITE" id="PS51352">
    <property type="entry name" value="THIOREDOXIN_2"/>
    <property type="match status" value="2"/>
</dbReference>
<dbReference type="PANTHER" id="PTHR42852:SF13">
    <property type="entry name" value="PROTEIN DIPZ"/>
    <property type="match status" value="1"/>
</dbReference>
<dbReference type="PANTHER" id="PTHR42852">
    <property type="entry name" value="THIOL:DISULFIDE INTERCHANGE PROTEIN DSBE"/>
    <property type="match status" value="1"/>
</dbReference>
<dbReference type="Proteomes" id="UP000886744">
    <property type="component" value="Unassembled WGS sequence"/>
</dbReference>
<dbReference type="GO" id="GO:0016491">
    <property type="term" value="F:oxidoreductase activity"/>
    <property type="evidence" value="ECO:0007669"/>
    <property type="project" value="InterPro"/>
</dbReference>
<dbReference type="InterPro" id="IPR013766">
    <property type="entry name" value="Thioredoxin_domain"/>
</dbReference>
<dbReference type="EMBL" id="DVHI01000098">
    <property type="protein sequence ID" value="HIR63455.1"/>
    <property type="molecule type" value="Genomic_DNA"/>
</dbReference>
<feature type="signal peptide" evidence="1">
    <location>
        <begin position="1"/>
        <end position="25"/>
    </location>
</feature>
<protein>
    <submittedName>
        <fullName evidence="3">Redoxin domain-containing protein</fullName>
    </submittedName>
</protein>
<feature type="domain" description="Thioredoxin" evidence="2">
    <location>
        <begin position="134"/>
        <end position="298"/>
    </location>
</feature>
<sequence>MRISNITAALLLGAALLFHPLTSAAQTEAAAADTLQDQGLTQEDINMVMKVFDGQQPSDIISRADAFIRTGKSPEETARIAYYMYNYYRNSKIMGYDEVAVYIADTYFINGGYTVPDEEKMLEMKLFAESNRRSLIGMQAPELTLQDPSGTMVDIRPGDQDYTVLYFYDDECPGCIRTTPALMQYMIRSSAGINFSVYMIYTQDDRDRWMGYIQRAVAPFSLPANVRVTHLWDPDMTSGFVTKYGVVTTPKLFLLDRNGVIIGRDLTPTALGQVVEVQESQLNPTEMIFEQIFSPLANTSDTTLITKEIDTFFQDSKDNPEFFHELFYTLYQYLKTSPSYPLQQGAAYLANKYIASMPEMWETVTFTNVGETHGSVIRADFDSPADFIDQAALGVLMFYRNPLGEPAEDLELRTLKNKKFHIYDVEAKYTVLYFYSLDCALCRAVTKELLKMAGQYDPSDVHFVAVYTGTDKAWKKSVKDNGAGWTDLWDRKRASGMFGKYDLLDVPAVYLLDSEKRTQAKDINPDVLSVLLEYYLGSEETENAVEQ</sequence>
<evidence type="ECO:0000313" key="3">
    <source>
        <dbReference type="EMBL" id="HIR63455.1"/>
    </source>
</evidence>
<dbReference type="InterPro" id="IPR050553">
    <property type="entry name" value="Thioredoxin_ResA/DsbE_sf"/>
</dbReference>
<feature type="chain" id="PRO_5038822771" evidence="1">
    <location>
        <begin position="26"/>
        <end position="547"/>
    </location>
</feature>
<dbReference type="GO" id="GO:0016209">
    <property type="term" value="F:antioxidant activity"/>
    <property type="evidence" value="ECO:0007669"/>
    <property type="project" value="InterPro"/>
</dbReference>
<dbReference type="Pfam" id="PF00578">
    <property type="entry name" value="AhpC-TSA"/>
    <property type="match status" value="2"/>
</dbReference>
<dbReference type="CDD" id="cd02966">
    <property type="entry name" value="TlpA_like_family"/>
    <property type="match status" value="1"/>
</dbReference>
<dbReference type="InterPro" id="IPR036249">
    <property type="entry name" value="Thioredoxin-like_sf"/>
</dbReference>
<proteinExistence type="predicted"/>
<dbReference type="Gene3D" id="3.40.30.10">
    <property type="entry name" value="Glutaredoxin"/>
    <property type="match status" value="2"/>
</dbReference>
<reference evidence="3" key="1">
    <citation type="submission" date="2020-10" db="EMBL/GenBank/DDBJ databases">
        <authorList>
            <person name="Gilroy R."/>
        </authorList>
    </citation>
    <scope>NUCLEOTIDE SEQUENCE</scope>
    <source>
        <strain evidence="3">ChiHjej13B12-12457</strain>
    </source>
</reference>
<keyword evidence="1" id="KW-0732">Signal</keyword>
<accession>A0A9D1E2D5</accession>
<name>A0A9D1E2D5_9BACT</name>
<evidence type="ECO:0000313" key="4">
    <source>
        <dbReference type="Proteomes" id="UP000886744"/>
    </source>
</evidence>
<comment type="caution">
    <text evidence="3">The sequence shown here is derived from an EMBL/GenBank/DDBJ whole genome shotgun (WGS) entry which is preliminary data.</text>
</comment>
<dbReference type="InterPro" id="IPR000866">
    <property type="entry name" value="AhpC/TSA"/>
</dbReference>
<evidence type="ECO:0000259" key="2">
    <source>
        <dbReference type="PROSITE" id="PS51352"/>
    </source>
</evidence>
<organism evidence="3 4">
    <name type="scientific">Candidatus Coprenecus avistercoris</name>
    <dbReference type="NCBI Taxonomy" id="2840730"/>
    <lineage>
        <taxon>Bacteria</taxon>
        <taxon>Pseudomonadati</taxon>
        <taxon>Bacteroidota</taxon>
        <taxon>Bacteroidia</taxon>
        <taxon>Bacteroidales</taxon>
        <taxon>Rikenellaceae</taxon>
        <taxon>Rikenellaceae incertae sedis</taxon>
        <taxon>Candidatus Coprenecus</taxon>
    </lineage>
</organism>